<dbReference type="OrthoDB" id="975117at2"/>
<dbReference type="EMBL" id="FNRF01000001">
    <property type="protein sequence ID" value="SDZ98719.1"/>
    <property type="molecule type" value="Genomic_DNA"/>
</dbReference>
<gene>
    <name evidence="3" type="ORF">SAMN05216462_0214</name>
</gene>
<evidence type="ECO:0000256" key="1">
    <source>
        <dbReference type="SAM" id="SignalP"/>
    </source>
</evidence>
<name>A0A1H3XH93_XYLRU</name>
<evidence type="ECO:0000313" key="4">
    <source>
        <dbReference type="Proteomes" id="UP000182257"/>
    </source>
</evidence>
<feature type="chain" id="PRO_5010205371" evidence="1">
    <location>
        <begin position="23"/>
        <end position="374"/>
    </location>
</feature>
<accession>A0A1H3XH93</accession>
<reference evidence="3 4" key="1">
    <citation type="submission" date="2016-10" db="EMBL/GenBank/DDBJ databases">
        <authorList>
            <person name="de Groot N.N."/>
        </authorList>
    </citation>
    <scope>NUCLEOTIDE SEQUENCE [LARGE SCALE GENOMIC DNA]</scope>
    <source>
        <strain evidence="3 4">D31d</strain>
    </source>
</reference>
<dbReference type="Pfam" id="PF14292">
    <property type="entry name" value="SusE"/>
    <property type="match status" value="1"/>
</dbReference>
<protein>
    <submittedName>
        <fullName evidence="3">SusE outer membrane protein</fullName>
    </submittedName>
</protein>
<dbReference type="InterPro" id="IPR025970">
    <property type="entry name" value="SusE"/>
</dbReference>
<organism evidence="3 4">
    <name type="scientific">Xylanibacter ruminicola</name>
    <name type="common">Prevotella ruminicola</name>
    <dbReference type="NCBI Taxonomy" id="839"/>
    <lineage>
        <taxon>Bacteria</taxon>
        <taxon>Pseudomonadati</taxon>
        <taxon>Bacteroidota</taxon>
        <taxon>Bacteroidia</taxon>
        <taxon>Bacteroidales</taxon>
        <taxon>Prevotellaceae</taxon>
        <taxon>Xylanibacter</taxon>
    </lineage>
</organism>
<keyword evidence="1" id="KW-0732">Signal</keyword>
<feature type="signal peptide" evidence="1">
    <location>
        <begin position="1"/>
        <end position="22"/>
    </location>
</feature>
<dbReference type="Proteomes" id="UP000182257">
    <property type="component" value="Unassembled WGS sequence"/>
</dbReference>
<sequence length="374" mass="40610">MNKNIIKAFALFGAVFSMSACTSDMEFKDSQVSAITQLYEPADGKSVTLQASATASTFFEWEAAKAEDSGSPLYEVVFYKDGESTPIYKVLSDKNGMMNSATITHKTLNKVAAAAGFKSGASGTVSWSIIASRGLNQAEATVKHQLNITSLEGFDEIPSSLFIMGEGAENGAAFSSPEQGVYEIFTKLEGGKSYQFCSNNKGDGTIYSLDGLKLREGGSTVAPATGIYRLVLDFNVASATIREIKSLGLFFCPNNNIMFDLPYAGNGEFSGVGVVAFKQEGWGRDERYKFLMEYADGSKQYWGTKNGTDSRPGGLAMDDPYYYIMETGNNQWDDKWKFDGDFDGGSDGPHPGVKTRITVLFHGANYTHHVELAD</sequence>
<dbReference type="AlphaFoldDB" id="A0A1H3XH93"/>
<feature type="domain" description="SusE outer membrane protein" evidence="2">
    <location>
        <begin position="24"/>
        <end position="129"/>
    </location>
</feature>
<evidence type="ECO:0000259" key="2">
    <source>
        <dbReference type="Pfam" id="PF14292"/>
    </source>
</evidence>
<dbReference type="RefSeq" id="WP_074759855.1">
    <property type="nucleotide sequence ID" value="NZ_FNRF01000001.1"/>
</dbReference>
<dbReference type="PROSITE" id="PS51257">
    <property type="entry name" value="PROKAR_LIPOPROTEIN"/>
    <property type="match status" value="1"/>
</dbReference>
<proteinExistence type="predicted"/>
<evidence type="ECO:0000313" key="3">
    <source>
        <dbReference type="EMBL" id="SDZ98719.1"/>
    </source>
</evidence>